<dbReference type="InterPro" id="IPR016181">
    <property type="entry name" value="Acyl_CoA_acyltransferase"/>
</dbReference>
<dbReference type="GeneID" id="5068352"/>
<comment type="catalytic activity">
    <reaction evidence="9">
        <text>L-lysyl-[protein] + acetyl-CoA = N(6)-acetyl-L-lysyl-[protein] + CoA + H(+)</text>
        <dbReference type="Rhea" id="RHEA:45948"/>
        <dbReference type="Rhea" id="RHEA-COMP:9752"/>
        <dbReference type="Rhea" id="RHEA-COMP:10731"/>
        <dbReference type="ChEBI" id="CHEBI:15378"/>
        <dbReference type="ChEBI" id="CHEBI:29969"/>
        <dbReference type="ChEBI" id="CHEBI:57287"/>
        <dbReference type="ChEBI" id="CHEBI:57288"/>
        <dbReference type="ChEBI" id="CHEBI:61930"/>
        <dbReference type="EC" id="2.3.1.48"/>
    </reaction>
</comment>
<evidence type="ECO:0000313" key="14">
    <source>
        <dbReference type="EMBL" id="CAM67183.1"/>
    </source>
</evidence>
<dbReference type="AlphaFoldDB" id="A4HY02"/>
<reference evidence="14 15" key="2">
    <citation type="journal article" date="2011" name="Genome Res.">
        <title>Chromosome and gene copy number variation allow major structural change between species and strains of Leishmania.</title>
        <authorList>
            <person name="Rogers M.B."/>
            <person name="Hilley J.D."/>
            <person name="Dickens N.J."/>
            <person name="Wilkes J."/>
            <person name="Bates P.A."/>
            <person name="Depledge D.P."/>
            <person name="Harris D."/>
            <person name="Her Y."/>
            <person name="Herzyk P."/>
            <person name="Imamura H."/>
            <person name="Otto T.D."/>
            <person name="Sanders M."/>
            <person name="Seeger K."/>
            <person name="Dujardin J.C."/>
            <person name="Berriman M."/>
            <person name="Smith D.F."/>
            <person name="Hertz-Fowler C."/>
            <person name="Mottram J.C."/>
        </authorList>
    </citation>
    <scope>NUCLEOTIDE SEQUENCE [LARGE SCALE GENOMIC DNA]</scope>
    <source>
        <strain evidence="14 15">JPCM5</strain>
    </source>
</reference>
<evidence type="ECO:0000256" key="1">
    <source>
        <dbReference type="ARBA" id="ARBA00013184"/>
    </source>
</evidence>
<evidence type="ECO:0000256" key="11">
    <source>
        <dbReference type="SAM" id="MobiDB-lite"/>
    </source>
</evidence>
<comment type="similarity">
    <text evidence="6">Belongs to the acetyltransferase family. NAA60 subfamily.</text>
</comment>
<dbReference type="InterPro" id="IPR000182">
    <property type="entry name" value="GNAT_dom"/>
</dbReference>
<keyword evidence="15" id="KW-1185">Reference proteome</keyword>
<evidence type="ECO:0000256" key="9">
    <source>
        <dbReference type="ARBA" id="ARBA00048017"/>
    </source>
</evidence>
<keyword evidence="3" id="KW-0159">Chromosome partition</keyword>
<feature type="region of interest" description="Disordered" evidence="11">
    <location>
        <begin position="700"/>
        <end position="720"/>
    </location>
</feature>
<evidence type="ECO:0000259" key="13">
    <source>
        <dbReference type="Pfam" id="PF00583"/>
    </source>
</evidence>
<reference evidence="14 15" key="1">
    <citation type="journal article" date="2007" name="Nat. Genet.">
        <title>Comparative genomic analysis of three Leishmania species that cause diverse human disease.</title>
        <authorList>
            <person name="Peacock C.S."/>
            <person name="Seeger K."/>
            <person name="Harris D."/>
            <person name="Murphy L."/>
            <person name="Ruiz J.C."/>
            <person name="Quail M.A."/>
            <person name="Peters N."/>
            <person name="Adlem E."/>
            <person name="Tivey A."/>
            <person name="Aslett M."/>
            <person name="Kerhornou A."/>
            <person name="Ivens A."/>
            <person name="Fraser A."/>
            <person name="Rajandream M.A."/>
            <person name="Carver T."/>
            <person name="Norbertczak H."/>
            <person name="Chillingworth T."/>
            <person name="Hance Z."/>
            <person name="Jagels K."/>
            <person name="Moule S."/>
            <person name="Ormond D."/>
            <person name="Rutter S."/>
            <person name="Squares R."/>
            <person name="Whitehead S."/>
            <person name="Rabbinowitsch E."/>
            <person name="Arrowsmith C."/>
            <person name="White B."/>
            <person name="Thurston S."/>
            <person name="Bringaud F."/>
            <person name="Baldauf S.L."/>
            <person name="Faulconbridge A."/>
            <person name="Jeffares D."/>
            <person name="Depledge D.P."/>
            <person name="Oyola S.O."/>
            <person name="Hilley J.D."/>
            <person name="Brito L.O."/>
            <person name="Tosi L.R."/>
            <person name="Barrell B."/>
            <person name="Cruz A.K."/>
            <person name="Mottram J.C."/>
            <person name="Smith D.F."/>
            <person name="Berriman M."/>
        </authorList>
    </citation>
    <scope>NUCLEOTIDE SEQUENCE [LARGE SCALE GENOMIC DNA]</scope>
    <source>
        <strain evidence="14 15">JPCM5</strain>
    </source>
</reference>
<feature type="region of interest" description="Disordered" evidence="11">
    <location>
        <begin position="247"/>
        <end position="283"/>
    </location>
</feature>
<feature type="region of interest" description="Disordered" evidence="11">
    <location>
        <begin position="637"/>
        <end position="682"/>
    </location>
</feature>
<dbReference type="InParanoid" id="A4HY02"/>
<keyword evidence="12" id="KW-0812">Transmembrane</keyword>
<dbReference type="OMA" id="AQDYLHY"/>
<evidence type="ECO:0000256" key="2">
    <source>
        <dbReference type="ARBA" id="ARBA00022679"/>
    </source>
</evidence>
<dbReference type="PANTHER" id="PTHR14744:SF15">
    <property type="entry name" value="N-ALPHA-ACETYLTRANSFERASE 60"/>
    <property type="match status" value="1"/>
</dbReference>
<dbReference type="GO" id="GO:0120518">
    <property type="term" value="F:protein N-terminal-methionine acetyltransferase activity"/>
    <property type="evidence" value="ECO:0007669"/>
    <property type="project" value="UniProtKB-EC"/>
</dbReference>
<protein>
    <recommendedName>
        <fullName evidence="8">N-alpha-acetyltransferase 60</fullName>
        <ecNumber evidence="7">2.3.1.259</ecNumber>
        <ecNumber evidence="1">2.3.1.48</ecNumber>
    </recommendedName>
</protein>
<comment type="catalytic activity">
    <reaction evidence="10">
        <text>N-terminal L-methionyl-[transmembrane protein] + acetyl-CoA = N-terminal N(alpha)-acetyl-L-methionyl-[transmembrane protein] + CoA + H(+)</text>
        <dbReference type="Rhea" id="RHEA:50604"/>
        <dbReference type="Rhea" id="RHEA-COMP:12745"/>
        <dbReference type="Rhea" id="RHEA-COMP:12746"/>
        <dbReference type="ChEBI" id="CHEBI:15378"/>
        <dbReference type="ChEBI" id="CHEBI:57287"/>
        <dbReference type="ChEBI" id="CHEBI:57288"/>
        <dbReference type="ChEBI" id="CHEBI:64731"/>
        <dbReference type="ChEBI" id="CHEBI:133414"/>
        <dbReference type="EC" id="2.3.1.259"/>
    </reaction>
</comment>
<feature type="domain" description="N-acetyltransferase" evidence="13">
    <location>
        <begin position="336"/>
        <end position="392"/>
    </location>
</feature>
<dbReference type="GO" id="GO:0000139">
    <property type="term" value="C:Golgi membrane"/>
    <property type="evidence" value="ECO:0007669"/>
    <property type="project" value="TreeGrafter"/>
</dbReference>
<keyword evidence="2" id="KW-0808">Transferase</keyword>
<dbReference type="eggNOG" id="ENOG502SAPQ">
    <property type="taxonomic scope" value="Eukaryota"/>
</dbReference>
<dbReference type="GO" id="GO:0007059">
    <property type="term" value="P:chromosome segregation"/>
    <property type="evidence" value="ECO:0007669"/>
    <property type="project" value="UniProtKB-KW"/>
</dbReference>
<evidence type="ECO:0000256" key="7">
    <source>
        <dbReference type="ARBA" id="ARBA00026111"/>
    </source>
</evidence>
<feature type="transmembrane region" description="Helical" evidence="12">
    <location>
        <begin position="782"/>
        <end position="803"/>
    </location>
</feature>
<dbReference type="SUPFAM" id="SSF55729">
    <property type="entry name" value="Acyl-CoA N-acyltransferases (Nat)"/>
    <property type="match status" value="2"/>
</dbReference>
<evidence type="ECO:0000256" key="3">
    <source>
        <dbReference type="ARBA" id="ARBA00022829"/>
    </source>
</evidence>
<gene>
    <name evidence="14" type="ORF">LINJ_18_1290</name>
</gene>
<dbReference type="VEuPathDB" id="TriTrypDB:LINF_180018400"/>
<evidence type="ECO:0000256" key="6">
    <source>
        <dbReference type="ARBA" id="ARBA00025774"/>
    </source>
</evidence>
<feature type="compositionally biased region" description="Low complexity" evidence="11">
    <location>
        <begin position="253"/>
        <end position="274"/>
    </location>
</feature>
<evidence type="ECO:0000313" key="15">
    <source>
        <dbReference type="Proteomes" id="UP000008153"/>
    </source>
</evidence>
<feature type="region of interest" description="Disordered" evidence="11">
    <location>
        <begin position="435"/>
        <end position="474"/>
    </location>
</feature>
<dbReference type="RefSeq" id="XP_001464943.1">
    <property type="nucleotide sequence ID" value="XM_001464906.1"/>
</dbReference>
<evidence type="ECO:0000256" key="12">
    <source>
        <dbReference type="SAM" id="Phobius"/>
    </source>
</evidence>
<dbReference type="KEGG" id="lif:LINJ_18_1290"/>
<dbReference type="EMBL" id="FR796450">
    <property type="protein sequence ID" value="CAM67183.1"/>
    <property type="molecule type" value="Genomic_DNA"/>
</dbReference>
<feature type="compositionally biased region" description="Low complexity" evidence="11">
    <location>
        <begin position="648"/>
        <end position="658"/>
    </location>
</feature>
<dbReference type="Proteomes" id="UP000008153">
    <property type="component" value="Chromosome 18"/>
</dbReference>
<name>A4HY02_LEIIN</name>
<keyword evidence="5" id="KW-0012">Acyltransferase</keyword>
<keyword evidence="12" id="KW-1133">Transmembrane helix</keyword>
<evidence type="ECO:0000256" key="5">
    <source>
        <dbReference type="ARBA" id="ARBA00023315"/>
    </source>
</evidence>
<feature type="region of interest" description="Disordered" evidence="11">
    <location>
        <begin position="311"/>
        <end position="330"/>
    </location>
</feature>
<feature type="compositionally biased region" description="Low complexity" evidence="11">
    <location>
        <begin position="464"/>
        <end position="474"/>
    </location>
</feature>
<dbReference type="GO" id="GO:0004402">
    <property type="term" value="F:histone acetyltransferase activity"/>
    <property type="evidence" value="ECO:0007669"/>
    <property type="project" value="TreeGrafter"/>
</dbReference>
<proteinExistence type="inferred from homology"/>
<evidence type="ECO:0000256" key="4">
    <source>
        <dbReference type="ARBA" id="ARBA00022853"/>
    </source>
</evidence>
<sequence>MVPATVPGRGVGAEWRLTSCCTAATWARHMNTEKKVTFLPLFGSLTRILALIAASSPSLCHRSHEGTRADDAGVVRTSGRARDNTPLRITRSPPSPRLIYTATMTFSPTATPHAASTGASSESVEVYRRYPAPETVQLPVKATAITTTATSTAGVSSSPLSSTGACSGTEATAAAPESTTCASLRLRWGVQATELRRLYEMHKDAYPINYTASYYEWLLDHDACMGLMALVTQETYREWIQRWRETKGNTPKTVATQTASAASSSSSPSSASTAPPVPPPVSECSMTAEALQECAQVESIIAEQERIAAGKAADSTHKGTKSLRNSDGSDSAAHTVVVGFIIGQIAYARHDAGHLLSNPTAYIGSFAVDPPFQTCGVGHALLQRFVTYVTQQRPVYAQDYLHYDKRKLIALLADAQVKKRKAGVRTLLGGTSASAAGGTCEDGGDGTRHKSYAPSDGPLPPPISSAAPSQSSSRAQAHSSIFQNLLTYLPELQSWIEDRQARLRLRNCGLTEEEIDARRFRDRLAPDVLTDEEADEVRREARRFVVQTGVRDVWLHCLPGNLKATTFYAHRGFVLHRVLKAYYDIDGAPYDALLLHYVCGNDGSAASPGASAELSSTVATDAPSGMNRVVNRLENRAAPEEDATNPDGTAPLTAAAPASLPPPLSSLTGLRRRRVASPVREDIGSTTAAAALTEADRAAISAPTPATPATAADASAEKATPAKQISLQTASWLSPRTYPMVADIILCTAEKGQEEWRRRTDPKDSGDEAQQRLGCWEMAREVVFVANAFGLLCAVLWLAYNVVVEGKVL</sequence>
<evidence type="ECO:0000256" key="10">
    <source>
        <dbReference type="ARBA" id="ARBA00048848"/>
    </source>
</evidence>
<dbReference type="CDD" id="cd04301">
    <property type="entry name" value="NAT_SF"/>
    <property type="match status" value="1"/>
</dbReference>
<dbReference type="InterPro" id="IPR045141">
    <property type="entry name" value="NAA60-like"/>
</dbReference>
<keyword evidence="4" id="KW-0156">Chromatin regulator</keyword>
<keyword evidence="12" id="KW-0472">Membrane</keyword>
<dbReference type="Gene3D" id="3.40.630.30">
    <property type="match status" value="2"/>
</dbReference>
<dbReference type="EC" id="2.3.1.48" evidence="1"/>
<evidence type="ECO:0000256" key="8">
    <source>
        <dbReference type="ARBA" id="ARBA00026144"/>
    </source>
</evidence>
<dbReference type="Pfam" id="PF00583">
    <property type="entry name" value="Acetyltransf_1"/>
    <property type="match status" value="1"/>
</dbReference>
<organism evidence="14 15">
    <name type="scientific">Leishmania infantum</name>
    <dbReference type="NCBI Taxonomy" id="5671"/>
    <lineage>
        <taxon>Eukaryota</taxon>
        <taxon>Discoba</taxon>
        <taxon>Euglenozoa</taxon>
        <taxon>Kinetoplastea</taxon>
        <taxon>Metakinetoplastina</taxon>
        <taxon>Trypanosomatida</taxon>
        <taxon>Trypanosomatidae</taxon>
        <taxon>Leishmaniinae</taxon>
        <taxon>Leishmania</taxon>
    </lineage>
</organism>
<dbReference type="PANTHER" id="PTHR14744">
    <property type="entry name" value="N-ALPHA-ACETYLTRANSFERASE 60"/>
    <property type="match status" value="1"/>
</dbReference>
<accession>A4HY02</accession>
<dbReference type="EC" id="2.3.1.259" evidence="7"/>